<name>A0A448TS00_9PAST</name>
<feature type="domain" description="Glutaredoxin" evidence="4">
    <location>
        <begin position="3"/>
        <end position="68"/>
    </location>
</feature>
<keyword evidence="3" id="KW-0676">Redox-active center</keyword>
<evidence type="ECO:0000259" key="4">
    <source>
        <dbReference type="Pfam" id="PF00462"/>
    </source>
</evidence>
<dbReference type="Pfam" id="PF00462">
    <property type="entry name" value="Glutaredoxin"/>
    <property type="match status" value="1"/>
</dbReference>
<keyword evidence="6" id="KW-1185">Reference proteome</keyword>
<dbReference type="GO" id="GO:0045454">
    <property type="term" value="P:cell redox homeostasis"/>
    <property type="evidence" value="ECO:0007669"/>
    <property type="project" value="InterPro"/>
</dbReference>
<dbReference type="InterPro" id="IPR014025">
    <property type="entry name" value="Glutaredoxin_subgr"/>
</dbReference>
<dbReference type="PRINTS" id="PR00160">
    <property type="entry name" value="GLUTAREDOXIN"/>
</dbReference>
<dbReference type="NCBIfam" id="NF008401">
    <property type="entry name" value="PRK11200.1"/>
    <property type="match status" value="1"/>
</dbReference>
<dbReference type="PROSITE" id="PS51354">
    <property type="entry name" value="GLUTAREDOXIN_2"/>
    <property type="match status" value="1"/>
</dbReference>
<dbReference type="PROSITE" id="PS00195">
    <property type="entry name" value="GLUTAREDOXIN_1"/>
    <property type="match status" value="1"/>
</dbReference>
<evidence type="ECO:0000313" key="5">
    <source>
        <dbReference type="EMBL" id="VEJ08770.1"/>
    </source>
</evidence>
<evidence type="ECO:0000256" key="1">
    <source>
        <dbReference type="ARBA" id="ARBA00011245"/>
    </source>
</evidence>
<dbReference type="InterPro" id="IPR011902">
    <property type="entry name" value="GRXA"/>
</dbReference>
<proteinExistence type="predicted"/>
<dbReference type="SUPFAM" id="SSF52833">
    <property type="entry name" value="Thioredoxin-like"/>
    <property type="match status" value="1"/>
</dbReference>
<comment type="subunit">
    <text evidence="1">Monomer.</text>
</comment>
<protein>
    <submittedName>
        <fullName evidence="5">Glutaredoxin</fullName>
    </submittedName>
</protein>
<gene>
    <name evidence="5" type="primary">grxA</name>
    <name evidence="5" type="ORF">NCTC12871_00185</name>
</gene>
<reference evidence="5 6" key="1">
    <citation type="submission" date="2018-12" db="EMBL/GenBank/DDBJ databases">
        <authorList>
            <consortium name="Pathogen Informatics"/>
        </authorList>
    </citation>
    <scope>NUCLEOTIDE SEQUENCE [LARGE SCALE GENOMIC DNA]</scope>
    <source>
        <strain evidence="5 6">NCTC12871</strain>
    </source>
</reference>
<dbReference type="EMBL" id="LR134510">
    <property type="protein sequence ID" value="VEJ08770.1"/>
    <property type="molecule type" value="Genomic_DNA"/>
</dbReference>
<evidence type="ECO:0000313" key="6">
    <source>
        <dbReference type="Proteomes" id="UP000279799"/>
    </source>
</evidence>
<dbReference type="Proteomes" id="UP000279799">
    <property type="component" value="Chromosome"/>
</dbReference>
<dbReference type="CDD" id="cd02066">
    <property type="entry name" value="GRX_family"/>
    <property type="match status" value="1"/>
</dbReference>
<sequence>MFVKIYGRPNCPYCDKAKALAEKLKTTMPDFDYEYIDIIVAGLDKDDLSDMAGRPVSTVPQIFMNEMYVGGFTDFDALMKQLLNK</sequence>
<dbReference type="KEGG" id="adp:NCTC12871_00185"/>
<evidence type="ECO:0000256" key="2">
    <source>
        <dbReference type="ARBA" id="ARBA00023157"/>
    </source>
</evidence>
<dbReference type="InterPro" id="IPR002109">
    <property type="entry name" value="Glutaredoxin"/>
</dbReference>
<dbReference type="NCBIfam" id="TIGR02183">
    <property type="entry name" value="GRXA"/>
    <property type="match status" value="1"/>
</dbReference>
<evidence type="ECO:0000256" key="3">
    <source>
        <dbReference type="ARBA" id="ARBA00023284"/>
    </source>
</evidence>
<dbReference type="GO" id="GO:0009055">
    <property type="term" value="F:electron transfer activity"/>
    <property type="evidence" value="ECO:0007669"/>
    <property type="project" value="InterPro"/>
</dbReference>
<dbReference type="InterPro" id="IPR011767">
    <property type="entry name" value="GLR_AS"/>
</dbReference>
<dbReference type="RefSeq" id="WP_126598128.1">
    <property type="nucleotide sequence ID" value="NZ_LR134510.1"/>
</dbReference>
<dbReference type="Gene3D" id="3.40.30.10">
    <property type="entry name" value="Glutaredoxin"/>
    <property type="match status" value="1"/>
</dbReference>
<dbReference type="AlphaFoldDB" id="A0A448TS00"/>
<accession>A0A448TS00</accession>
<dbReference type="InterPro" id="IPR036249">
    <property type="entry name" value="Thioredoxin-like_sf"/>
</dbReference>
<dbReference type="GO" id="GO:0015035">
    <property type="term" value="F:protein-disulfide reductase activity"/>
    <property type="evidence" value="ECO:0007669"/>
    <property type="project" value="InterPro"/>
</dbReference>
<organism evidence="5 6">
    <name type="scientific">Actinobacillus delphinicola</name>
    <dbReference type="NCBI Taxonomy" id="51161"/>
    <lineage>
        <taxon>Bacteria</taxon>
        <taxon>Pseudomonadati</taxon>
        <taxon>Pseudomonadota</taxon>
        <taxon>Gammaproteobacteria</taxon>
        <taxon>Pasteurellales</taxon>
        <taxon>Pasteurellaceae</taxon>
        <taxon>Actinobacillus</taxon>
    </lineage>
</organism>
<keyword evidence="2" id="KW-1015">Disulfide bond</keyword>
<dbReference type="OrthoDB" id="9814618at2"/>